<proteinExistence type="predicted"/>
<gene>
    <name evidence="1" type="ORF">AVEN_21659_1</name>
</gene>
<comment type="caution">
    <text evidence="1">The sequence shown here is derived from an EMBL/GenBank/DDBJ whole genome shotgun (WGS) entry which is preliminary data.</text>
</comment>
<name>A0A4Y2QEM7_ARAVE</name>
<organism evidence="1 2">
    <name type="scientific">Araneus ventricosus</name>
    <name type="common">Orbweaver spider</name>
    <name type="synonym">Epeira ventricosa</name>
    <dbReference type="NCBI Taxonomy" id="182803"/>
    <lineage>
        <taxon>Eukaryota</taxon>
        <taxon>Metazoa</taxon>
        <taxon>Ecdysozoa</taxon>
        <taxon>Arthropoda</taxon>
        <taxon>Chelicerata</taxon>
        <taxon>Arachnida</taxon>
        <taxon>Araneae</taxon>
        <taxon>Araneomorphae</taxon>
        <taxon>Entelegynae</taxon>
        <taxon>Araneoidea</taxon>
        <taxon>Araneidae</taxon>
        <taxon>Araneus</taxon>
    </lineage>
</organism>
<dbReference type="Proteomes" id="UP000499080">
    <property type="component" value="Unassembled WGS sequence"/>
</dbReference>
<evidence type="ECO:0000313" key="2">
    <source>
        <dbReference type="Proteomes" id="UP000499080"/>
    </source>
</evidence>
<dbReference type="EMBL" id="BGPR01137808">
    <property type="protein sequence ID" value="GBN60796.1"/>
    <property type="molecule type" value="Genomic_DNA"/>
</dbReference>
<sequence length="90" mass="10219">VALLPCKSYGWEESFTGVTMSSNRILSVSSQHLHFQSNSEKRNLEEKCADVTAHRNKRQIGLRIKRRCFNSTFSKAIFPSQEGILTITSD</sequence>
<reference evidence="1 2" key="1">
    <citation type="journal article" date="2019" name="Sci. Rep.">
        <title>Orb-weaving spider Araneus ventricosus genome elucidates the spidroin gene catalogue.</title>
        <authorList>
            <person name="Kono N."/>
            <person name="Nakamura H."/>
            <person name="Ohtoshi R."/>
            <person name="Moran D.A.P."/>
            <person name="Shinohara A."/>
            <person name="Yoshida Y."/>
            <person name="Fujiwara M."/>
            <person name="Mori M."/>
            <person name="Tomita M."/>
            <person name="Arakawa K."/>
        </authorList>
    </citation>
    <scope>NUCLEOTIDE SEQUENCE [LARGE SCALE GENOMIC DNA]</scope>
</reference>
<protein>
    <submittedName>
        <fullName evidence="1">Uncharacterized protein</fullName>
    </submittedName>
</protein>
<keyword evidence="2" id="KW-1185">Reference proteome</keyword>
<accession>A0A4Y2QEM7</accession>
<feature type="non-terminal residue" evidence="1">
    <location>
        <position position="1"/>
    </location>
</feature>
<dbReference type="AlphaFoldDB" id="A0A4Y2QEM7"/>
<evidence type="ECO:0000313" key="1">
    <source>
        <dbReference type="EMBL" id="GBN60796.1"/>
    </source>
</evidence>